<feature type="transmembrane region" description="Helical" evidence="5">
    <location>
        <begin position="389"/>
        <end position="409"/>
    </location>
</feature>
<keyword evidence="2 5" id="KW-0812">Transmembrane</keyword>
<evidence type="ECO:0000313" key="7">
    <source>
        <dbReference type="EMBL" id="SEL02210.1"/>
    </source>
</evidence>
<evidence type="ECO:0000313" key="8">
    <source>
        <dbReference type="Proteomes" id="UP000199421"/>
    </source>
</evidence>
<dbReference type="STRING" id="407022.SAMN05661044_01765"/>
<dbReference type="InterPro" id="IPR036259">
    <property type="entry name" value="MFS_trans_sf"/>
</dbReference>
<evidence type="ECO:0000259" key="6">
    <source>
        <dbReference type="PROSITE" id="PS50850"/>
    </source>
</evidence>
<feature type="domain" description="Major facilitator superfamily (MFS) profile" evidence="6">
    <location>
        <begin position="9"/>
        <end position="493"/>
    </location>
</feature>
<dbReference type="EMBL" id="FOAF01000001">
    <property type="protein sequence ID" value="SEL02210.1"/>
    <property type="molecule type" value="Genomic_DNA"/>
</dbReference>
<evidence type="ECO:0000256" key="2">
    <source>
        <dbReference type="ARBA" id="ARBA00022692"/>
    </source>
</evidence>
<dbReference type="GO" id="GO:0022857">
    <property type="term" value="F:transmembrane transporter activity"/>
    <property type="evidence" value="ECO:0007669"/>
    <property type="project" value="InterPro"/>
</dbReference>
<feature type="transmembrane region" description="Helical" evidence="5">
    <location>
        <begin position="365"/>
        <end position="383"/>
    </location>
</feature>
<feature type="transmembrane region" description="Helical" evidence="5">
    <location>
        <begin position="75"/>
        <end position="97"/>
    </location>
</feature>
<sequence>MKRISKWFLLLIVSSAIFLSVIDLFIVNVAIPSIKKGIRGTDSDIQLVIVLYVIGYAAFLITGGRAGDYFGKKKVFITGILIFTLASCMCGLSQNALQINTGRLLQGISAAFMVPQGVAFIPILFPDIKEREKALGIYGSIAGTASVIGQFLGGILPDTHFFIEGWRLVFLINLPIGILSALLAFKFLEGASTKGNVMVDNKGAPLASAEINSNRSGQAEISKKHWKGFNFIGLGLMIFSLISLIYPIIQGRELGWPNWSVVMLVLSLLTLLAFLYNQRKRLAVKKDALINITLFKNRNFNIGLCAALFYYMVQDSYFLINALQLQTGLGISSSLSGFYFVFQGVGYVVASFISIKLVPHYGKYVLLSGIGIMIISLVFHLVVLQSHVVSTALTLPVLFVYGLGCGSVLPTMFTISMKSIPASLAGAASGIYLTFQQIAIALGVGIVGGLFFHVLGDDFTTSNYLKAYHTATIANIALLILVGFILFLLPSTNRNGFSR</sequence>
<feature type="transmembrane region" description="Helical" evidence="5">
    <location>
        <begin position="43"/>
        <end position="63"/>
    </location>
</feature>
<feature type="transmembrane region" description="Helical" evidence="5">
    <location>
        <begin position="300"/>
        <end position="320"/>
    </location>
</feature>
<dbReference type="PANTHER" id="PTHR42718:SF39">
    <property type="entry name" value="ACTINORHODIN TRANSPORTER-RELATED"/>
    <property type="match status" value="1"/>
</dbReference>
<protein>
    <submittedName>
        <fullName evidence="7">Major Facilitator Superfamily protein</fullName>
    </submittedName>
</protein>
<dbReference type="Proteomes" id="UP000199421">
    <property type="component" value="Unassembled WGS sequence"/>
</dbReference>
<feature type="transmembrane region" description="Helical" evidence="5">
    <location>
        <begin position="467"/>
        <end position="489"/>
    </location>
</feature>
<feature type="transmembrane region" description="Helical" evidence="5">
    <location>
        <begin position="430"/>
        <end position="455"/>
    </location>
</feature>
<dbReference type="AlphaFoldDB" id="A0A1H7LTE2"/>
<evidence type="ECO:0000256" key="3">
    <source>
        <dbReference type="ARBA" id="ARBA00022989"/>
    </source>
</evidence>
<dbReference type="InterPro" id="IPR020846">
    <property type="entry name" value="MFS_dom"/>
</dbReference>
<accession>A0A1H7LTE2</accession>
<dbReference type="RefSeq" id="WP_093322221.1">
    <property type="nucleotide sequence ID" value="NZ_FOAF01000001.1"/>
</dbReference>
<keyword evidence="4 5" id="KW-0472">Membrane</keyword>
<feature type="transmembrane region" description="Helical" evidence="5">
    <location>
        <begin position="103"/>
        <end position="125"/>
    </location>
</feature>
<evidence type="ECO:0000256" key="5">
    <source>
        <dbReference type="SAM" id="Phobius"/>
    </source>
</evidence>
<dbReference type="Pfam" id="PF07690">
    <property type="entry name" value="MFS_1"/>
    <property type="match status" value="1"/>
</dbReference>
<dbReference type="OrthoDB" id="783189at2"/>
<comment type="subcellular location">
    <subcellularLocation>
        <location evidence="1">Membrane</location>
        <topology evidence="1">Multi-pass membrane protein</topology>
    </subcellularLocation>
</comment>
<dbReference type="CDD" id="cd17321">
    <property type="entry name" value="MFS_MMR_MDR_like"/>
    <property type="match status" value="1"/>
</dbReference>
<feature type="transmembrane region" description="Helical" evidence="5">
    <location>
        <begin position="228"/>
        <end position="249"/>
    </location>
</feature>
<keyword evidence="8" id="KW-1185">Reference proteome</keyword>
<dbReference type="SUPFAM" id="SSF103473">
    <property type="entry name" value="MFS general substrate transporter"/>
    <property type="match status" value="2"/>
</dbReference>
<proteinExistence type="predicted"/>
<dbReference type="GO" id="GO:0016020">
    <property type="term" value="C:membrane"/>
    <property type="evidence" value="ECO:0007669"/>
    <property type="project" value="UniProtKB-SubCell"/>
</dbReference>
<dbReference type="PROSITE" id="PS50850">
    <property type="entry name" value="MFS"/>
    <property type="match status" value="1"/>
</dbReference>
<evidence type="ECO:0000256" key="1">
    <source>
        <dbReference type="ARBA" id="ARBA00004141"/>
    </source>
</evidence>
<keyword evidence="3 5" id="KW-1133">Transmembrane helix</keyword>
<dbReference type="InterPro" id="IPR011701">
    <property type="entry name" value="MFS"/>
</dbReference>
<dbReference type="PANTHER" id="PTHR42718">
    <property type="entry name" value="MAJOR FACILITATOR SUPERFAMILY MULTIDRUG TRANSPORTER MFSC"/>
    <property type="match status" value="1"/>
</dbReference>
<dbReference type="Gene3D" id="1.20.1250.20">
    <property type="entry name" value="MFS general substrate transporter like domains"/>
    <property type="match status" value="1"/>
</dbReference>
<feature type="transmembrane region" description="Helical" evidence="5">
    <location>
        <begin position="7"/>
        <end position="31"/>
    </location>
</feature>
<gene>
    <name evidence="7" type="ORF">SAMN05661044_01765</name>
</gene>
<dbReference type="Gene3D" id="1.20.1720.10">
    <property type="entry name" value="Multidrug resistance protein D"/>
    <property type="match status" value="1"/>
</dbReference>
<feature type="transmembrane region" description="Helical" evidence="5">
    <location>
        <begin position="137"/>
        <end position="156"/>
    </location>
</feature>
<reference evidence="8" key="1">
    <citation type="submission" date="2016-10" db="EMBL/GenBank/DDBJ databases">
        <authorList>
            <person name="Varghese N."/>
            <person name="Submissions S."/>
        </authorList>
    </citation>
    <scope>NUCLEOTIDE SEQUENCE [LARGE SCALE GENOMIC DNA]</scope>
    <source>
        <strain evidence="8">DSM 18733</strain>
    </source>
</reference>
<name>A0A1H7LTE2_OLID1</name>
<feature type="transmembrane region" description="Helical" evidence="5">
    <location>
        <begin position="255"/>
        <end position="276"/>
    </location>
</feature>
<organism evidence="7 8">
    <name type="scientific">Olivibacter domesticus</name>
    <name type="common">Pseudosphingobacterium domesticum</name>
    <dbReference type="NCBI Taxonomy" id="407022"/>
    <lineage>
        <taxon>Bacteria</taxon>
        <taxon>Pseudomonadati</taxon>
        <taxon>Bacteroidota</taxon>
        <taxon>Sphingobacteriia</taxon>
        <taxon>Sphingobacteriales</taxon>
        <taxon>Sphingobacteriaceae</taxon>
        <taxon>Olivibacter</taxon>
    </lineage>
</organism>
<feature type="transmembrane region" description="Helical" evidence="5">
    <location>
        <begin position="168"/>
        <end position="188"/>
    </location>
</feature>
<feature type="transmembrane region" description="Helical" evidence="5">
    <location>
        <begin position="340"/>
        <end position="358"/>
    </location>
</feature>
<evidence type="ECO:0000256" key="4">
    <source>
        <dbReference type="ARBA" id="ARBA00023136"/>
    </source>
</evidence>